<dbReference type="InterPro" id="IPR049039">
    <property type="entry name" value="RMD1-3_a_helical_rpt"/>
</dbReference>
<dbReference type="GeneID" id="111248249"/>
<proteinExistence type="predicted"/>
<keyword evidence="10" id="KW-1185">Reference proteome</keyword>
<dbReference type="Pfam" id="PF21033">
    <property type="entry name" value="RMD1-3"/>
    <property type="match status" value="1"/>
</dbReference>
<evidence type="ECO:0000256" key="8">
    <source>
        <dbReference type="ARBA" id="ARBA00041958"/>
    </source>
</evidence>
<evidence type="ECO:0000256" key="3">
    <source>
        <dbReference type="ARBA" id="ARBA00022490"/>
    </source>
</evidence>
<evidence type="ECO:0000313" key="9">
    <source>
        <dbReference type="EnsemblMetazoa" id="XP_022655993"/>
    </source>
</evidence>
<dbReference type="SUPFAM" id="SSF48452">
    <property type="entry name" value="TPR-like"/>
    <property type="match status" value="1"/>
</dbReference>
<keyword evidence="4" id="KW-0677">Repeat</keyword>
<comment type="subunit">
    <text evidence="2">Interacts with microtubules.</text>
</comment>
<keyword evidence="6" id="KW-0206">Cytoskeleton</keyword>
<evidence type="ECO:0000256" key="7">
    <source>
        <dbReference type="ARBA" id="ARBA00039966"/>
    </source>
</evidence>
<keyword evidence="5" id="KW-0802">TPR repeat</keyword>
<dbReference type="KEGG" id="vde:111248249"/>
<dbReference type="Proteomes" id="UP000594260">
    <property type="component" value="Unplaced"/>
</dbReference>
<comment type="subcellular location">
    <subcellularLocation>
        <location evidence="1">Cytoplasm</location>
        <location evidence="1">Cytoskeleton</location>
    </subcellularLocation>
</comment>
<dbReference type="InterPro" id="IPR011990">
    <property type="entry name" value="TPR-like_helical_dom_sf"/>
</dbReference>
<accession>A0A7M7JTR6</accession>
<dbReference type="PANTHER" id="PTHR16056">
    <property type="entry name" value="REGULATOR OF MICROTUBULE DYNAMICS PROTEIN"/>
    <property type="match status" value="1"/>
</dbReference>
<keyword evidence="3" id="KW-0963">Cytoplasm</keyword>
<evidence type="ECO:0000256" key="1">
    <source>
        <dbReference type="ARBA" id="ARBA00004245"/>
    </source>
</evidence>
<evidence type="ECO:0000313" key="10">
    <source>
        <dbReference type="Proteomes" id="UP000594260"/>
    </source>
</evidence>
<evidence type="ECO:0000256" key="2">
    <source>
        <dbReference type="ARBA" id="ARBA00011375"/>
    </source>
</evidence>
<dbReference type="OrthoDB" id="69711at2759"/>
<dbReference type="InParanoid" id="A0A7M7JTR6"/>
<dbReference type="AlphaFoldDB" id="A0A7M7JTR6"/>
<dbReference type="EnsemblMetazoa" id="XM_022800258">
    <property type="protein sequence ID" value="XP_022655993"/>
    <property type="gene ID" value="LOC111248249"/>
</dbReference>
<protein>
    <recommendedName>
        <fullName evidence="7">Regulator of microtubule dynamics protein 1</fullName>
    </recommendedName>
    <alternativeName>
        <fullName evidence="8">Protein FAM82B</fullName>
    </alternativeName>
</protein>
<dbReference type="GO" id="GO:0005737">
    <property type="term" value="C:cytoplasm"/>
    <property type="evidence" value="ECO:0007669"/>
    <property type="project" value="TreeGrafter"/>
</dbReference>
<dbReference type="Gene3D" id="1.25.40.10">
    <property type="entry name" value="Tetratricopeptide repeat domain"/>
    <property type="match status" value="1"/>
</dbReference>
<sequence length="329" mass="37386">MWIIAPGFFRVGAVRPRILLGVSRVIGSVARSYVQSGNASIFSLTVVNIWRNRFNRHNRQFRTFFISSVPATAWSFTIGAKMTTIDAVKKCDELYEAGNIIEAHQAIMVAKDDPDPEVQWRVARMQWKVAEKSGRAEEMERAIKEGVIMLRANLEKNPKCPNTHKWIAILLGSKEQHATFKEQIEEAFLIRDHLQKAIEYNPDDGYAHYILGKWCYQVASVSWYKKKAAAALFASPPESTYEIALEHFKDAERLTLAFCAVFSGYGTSVKADIFSTCFLMAAQCLVQMGKNKEASDYLRKCVQMENRDDESKKNAEEARRIAKKNGIKL</sequence>
<name>A0A7M7JTR6_VARDE</name>
<dbReference type="GO" id="GO:0005876">
    <property type="term" value="C:spindle microtubule"/>
    <property type="evidence" value="ECO:0007669"/>
    <property type="project" value="TreeGrafter"/>
</dbReference>
<organism evidence="9 10">
    <name type="scientific">Varroa destructor</name>
    <name type="common">Honeybee mite</name>
    <dbReference type="NCBI Taxonomy" id="109461"/>
    <lineage>
        <taxon>Eukaryota</taxon>
        <taxon>Metazoa</taxon>
        <taxon>Ecdysozoa</taxon>
        <taxon>Arthropoda</taxon>
        <taxon>Chelicerata</taxon>
        <taxon>Arachnida</taxon>
        <taxon>Acari</taxon>
        <taxon>Parasitiformes</taxon>
        <taxon>Mesostigmata</taxon>
        <taxon>Gamasina</taxon>
        <taxon>Dermanyssoidea</taxon>
        <taxon>Varroidae</taxon>
        <taxon>Varroa</taxon>
    </lineage>
</organism>
<evidence type="ECO:0000256" key="4">
    <source>
        <dbReference type="ARBA" id="ARBA00022737"/>
    </source>
</evidence>
<evidence type="ECO:0000256" key="6">
    <source>
        <dbReference type="ARBA" id="ARBA00023212"/>
    </source>
</evidence>
<dbReference type="RefSeq" id="XP_022655993.1">
    <property type="nucleotide sequence ID" value="XM_022800258.1"/>
</dbReference>
<evidence type="ECO:0000256" key="5">
    <source>
        <dbReference type="ARBA" id="ARBA00022803"/>
    </source>
</evidence>
<dbReference type="GO" id="GO:0008017">
    <property type="term" value="F:microtubule binding"/>
    <property type="evidence" value="ECO:0007669"/>
    <property type="project" value="TreeGrafter"/>
</dbReference>
<reference evidence="9" key="1">
    <citation type="submission" date="2021-01" db="UniProtKB">
        <authorList>
            <consortium name="EnsemblMetazoa"/>
        </authorList>
    </citation>
    <scope>IDENTIFICATION</scope>
</reference>
<dbReference type="PANTHER" id="PTHR16056:SF16">
    <property type="entry name" value="REGULATOR OF MICROTUBULE DYNAMICS PROTEIN 1"/>
    <property type="match status" value="1"/>
</dbReference>
<dbReference type="GO" id="GO:0097431">
    <property type="term" value="C:mitotic spindle pole"/>
    <property type="evidence" value="ECO:0007669"/>
    <property type="project" value="TreeGrafter"/>
</dbReference>